<evidence type="ECO:0000256" key="3">
    <source>
        <dbReference type="ARBA" id="ARBA00023125"/>
    </source>
</evidence>
<sequence length="488" mass="55717">MKTLRIYDLSTDEKRRSHPPREAPYWHPLKVNRGIGMRRPELDKAYWVARYRLPNGDYKRFPLGPVAGFSNAGTGGLCYEQALEKALAALSDPAIVSIAAEARDLERRFDLLYCPWGNVYTVGHALADYAEWVRIACAWSHYLGVRTRCNYYLLPHLGQLPAAEMTRERLREFIEAFFEVPAANGSVPPKTRVSLADLDEVTLSKRKRTLNMLIGLLRSALRMAWEDGKIDDERAWRGLRFVPYVKRRRLLYLTRPEVRALIDACDPSLANLVRGALYTGCRASELLKIQVKDVAKDGFGIYVCPVKTYRPRFVFLSEDGMGFFLDLIEGKREEEFVFDTTTGRSYSAQFAGRFKRAVARANLADDFTFHGLRHTYASRLVEAGVAMGVVAEQLGHNGPETVMMTYSHFAPQLRESAVRSYFEPIETRAAEGKQSAGRSVAARFAERHGKEPRDYDRFWTDPNARRINFIRGDVEVARYFARKRGNME</sequence>
<keyword evidence="3" id="KW-0238">DNA-binding</keyword>
<gene>
    <name evidence="6" type="ORF">HMH01_17265</name>
</gene>
<dbReference type="InterPro" id="IPR010998">
    <property type="entry name" value="Integrase_recombinase_N"/>
</dbReference>
<dbReference type="InterPro" id="IPR011010">
    <property type="entry name" value="DNA_brk_join_enz"/>
</dbReference>
<keyword evidence="4" id="KW-0233">DNA recombination</keyword>
<accession>A0A849L7Y8</accession>
<organism evidence="6 7">
    <name type="scientific">Halovulum dunhuangense</name>
    <dbReference type="NCBI Taxonomy" id="1505036"/>
    <lineage>
        <taxon>Bacteria</taxon>
        <taxon>Pseudomonadati</taxon>
        <taxon>Pseudomonadota</taxon>
        <taxon>Alphaproteobacteria</taxon>
        <taxon>Rhodobacterales</taxon>
        <taxon>Paracoccaceae</taxon>
        <taxon>Halovulum</taxon>
    </lineage>
</organism>
<dbReference type="Pfam" id="PF00589">
    <property type="entry name" value="Phage_integrase"/>
    <property type="match status" value="1"/>
</dbReference>
<dbReference type="GO" id="GO:0006310">
    <property type="term" value="P:DNA recombination"/>
    <property type="evidence" value="ECO:0007669"/>
    <property type="project" value="UniProtKB-KW"/>
</dbReference>
<evidence type="ECO:0000256" key="2">
    <source>
        <dbReference type="ARBA" id="ARBA00022908"/>
    </source>
</evidence>
<evidence type="ECO:0000259" key="5">
    <source>
        <dbReference type="PROSITE" id="PS51898"/>
    </source>
</evidence>
<keyword evidence="7" id="KW-1185">Reference proteome</keyword>
<keyword evidence="2" id="KW-0229">DNA integration</keyword>
<evidence type="ECO:0000256" key="1">
    <source>
        <dbReference type="ARBA" id="ARBA00008857"/>
    </source>
</evidence>
<feature type="domain" description="Tyr recombinase" evidence="5">
    <location>
        <begin position="248"/>
        <end position="419"/>
    </location>
</feature>
<protein>
    <submittedName>
        <fullName evidence="6">Site-specific integrase</fullName>
    </submittedName>
</protein>
<comment type="similarity">
    <text evidence="1">Belongs to the 'phage' integrase family.</text>
</comment>
<dbReference type="PANTHER" id="PTHR30349">
    <property type="entry name" value="PHAGE INTEGRASE-RELATED"/>
    <property type="match status" value="1"/>
</dbReference>
<dbReference type="AlphaFoldDB" id="A0A849L7Y8"/>
<name>A0A849L7Y8_9RHOB</name>
<dbReference type="PANTHER" id="PTHR30349:SF64">
    <property type="entry name" value="PROPHAGE INTEGRASE INTD-RELATED"/>
    <property type="match status" value="1"/>
</dbReference>
<evidence type="ECO:0000313" key="6">
    <source>
        <dbReference type="EMBL" id="NNU82190.1"/>
    </source>
</evidence>
<dbReference type="Proteomes" id="UP000572377">
    <property type="component" value="Unassembled WGS sequence"/>
</dbReference>
<dbReference type="GO" id="GO:0003677">
    <property type="term" value="F:DNA binding"/>
    <property type="evidence" value="ECO:0007669"/>
    <property type="project" value="UniProtKB-KW"/>
</dbReference>
<evidence type="ECO:0000256" key="4">
    <source>
        <dbReference type="ARBA" id="ARBA00023172"/>
    </source>
</evidence>
<evidence type="ECO:0000313" key="7">
    <source>
        <dbReference type="Proteomes" id="UP000572377"/>
    </source>
</evidence>
<dbReference type="GO" id="GO:0015074">
    <property type="term" value="P:DNA integration"/>
    <property type="evidence" value="ECO:0007669"/>
    <property type="project" value="UniProtKB-KW"/>
</dbReference>
<dbReference type="Gene3D" id="1.10.150.130">
    <property type="match status" value="1"/>
</dbReference>
<reference evidence="6 7" key="1">
    <citation type="submission" date="2020-05" db="EMBL/GenBank/DDBJ databases">
        <title>Gimesia benthica sp. nov., a novel planctomycete isolated from a deep-sea water sample of the Northwest Indian Ocean.</title>
        <authorList>
            <person name="Wang J."/>
            <person name="Ruan C."/>
            <person name="Song L."/>
            <person name="Zhu Y."/>
            <person name="Li A."/>
            <person name="Zheng X."/>
            <person name="Wang L."/>
            <person name="Lu Z."/>
            <person name="Huang Y."/>
            <person name="Du W."/>
            <person name="Zhou Y."/>
            <person name="Huang L."/>
            <person name="Dai X."/>
        </authorList>
    </citation>
    <scope>NUCLEOTIDE SEQUENCE [LARGE SCALE GENOMIC DNA]</scope>
    <source>
        <strain evidence="6 7">YYQ-30</strain>
    </source>
</reference>
<dbReference type="PROSITE" id="PS51898">
    <property type="entry name" value="TYR_RECOMBINASE"/>
    <property type="match status" value="1"/>
</dbReference>
<dbReference type="CDD" id="cd00796">
    <property type="entry name" value="INT_Rci_Hp1_C"/>
    <property type="match status" value="1"/>
</dbReference>
<proteinExistence type="inferred from homology"/>
<dbReference type="InterPro" id="IPR013762">
    <property type="entry name" value="Integrase-like_cat_sf"/>
</dbReference>
<dbReference type="InterPro" id="IPR050090">
    <property type="entry name" value="Tyrosine_recombinase_XerCD"/>
</dbReference>
<dbReference type="RefSeq" id="WP_171327053.1">
    <property type="nucleotide sequence ID" value="NZ_JABFBC010000007.1"/>
</dbReference>
<dbReference type="InterPro" id="IPR002104">
    <property type="entry name" value="Integrase_catalytic"/>
</dbReference>
<dbReference type="EMBL" id="JABFBC010000007">
    <property type="protein sequence ID" value="NNU82190.1"/>
    <property type="molecule type" value="Genomic_DNA"/>
</dbReference>
<dbReference type="SUPFAM" id="SSF56349">
    <property type="entry name" value="DNA breaking-rejoining enzymes"/>
    <property type="match status" value="1"/>
</dbReference>
<dbReference type="Gene3D" id="1.10.443.10">
    <property type="entry name" value="Intergrase catalytic core"/>
    <property type="match status" value="1"/>
</dbReference>
<comment type="caution">
    <text evidence="6">The sequence shown here is derived from an EMBL/GenBank/DDBJ whole genome shotgun (WGS) entry which is preliminary data.</text>
</comment>